<evidence type="ECO:0000256" key="2">
    <source>
        <dbReference type="ARBA" id="ARBA00003670"/>
    </source>
</evidence>
<keyword evidence="7 10" id="KW-0456">Lyase</keyword>
<dbReference type="InterPro" id="IPR033129">
    <property type="entry name" value="PEPCASE_His_AS"/>
</dbReference>
<dbReference type="EMBL" id="BAABLX010000004">
    <property type="protein sequence ID" value="GAA4932177.1"/>
    <property type="molecule type" value="Genomic_DNA"/>
</dbReference>
<dbReference type="GO" id="GO:0000287">
    <property type="term" value="F:magnesium ion binding"/>
    <property type="evidence" value="ECO:0007669"/>
    <property type="project" value="UniProtKB-UniRule"/>
</dbReference>
<dbReference type="InterPro" id="IPR021135">
    <property type="entry name" value="PEP_COase"/>
</dbReference>
<evidence type="ECO:0000256" key="3">
    <source>
        <dbReference type="ARBA" id="ARBA00008346"/>
    </source>
</evidence>
<evidence type="ECO:0000313" key="14">
    <source>
        <dbReference type="Proteomes" id="UP001409585"/>
    </source>
</evidence>
<dbReference type="InterPro" id="IPR015813">
    <property type="entry name" value="Pyrv/PenolPyrv_kinase-like_dom"/>
</dbReference>
<dbReference type="GO" id="GO:0006107">
    <property type="term" value="P:oxaloacetate metabolic process"/>
    <property type="evidence" value="ECO:0007669"/>
    <property type="project" value="UniProtKB-UniRule"/>
</dbReference>
<reference evidence="14" key="1">
    <citation type="journal article" date="2019" name="Int. J. Syst. Evol. Microbiol.">
        <title>The Global Catalogue of Microorganisms (GCM) 10K type strain sequencing project: providing services to taxonomists for standard genome sequencing and annotation.</title>
        <authorList>
            <consortium name="The Broad Institute Genomics Platform"/>
            <consortium name="The Broad Institute Genome Sequencing Center for Infectious Disease"/>
            <person name="Wu L."/>
            <person name="Ma J."/>
        </authorList>
    </citation>
    <scope>NUCLEOTIDE SEQUENCE [LARGE SCALE GENOMIC DNA]</scope>
    <source>
        <strain evidence="14">JCM 19134</strain>
    </source>
</reference>
<dbReference type="EC" id="4.1.1.31" evidence="4 10"/>
<evidence type="ECO:0000256" key="4">
    <source>
        <dbReference type="ARBA" id="ARBA00012305"/>
    </source>
</evidence>
<dbReference type="PROSITE" id="PS00393">
    <property type="entry name" value="PEPCASE_2"/>
    <property type="match status" value="1"/>
</dbReference>
<comment type="subunit">
    <text evidence="10">Homotetramer.</text>
</comment>
<dbReference type="AlphaFoldDB" id="A0AAV3TYL7"/>
<sequence length="894" mass="100502">MTVTTKLPTSEPVGTGFKAEATADSVRDNIRLLGRVLGQTISQAHGDEVLEQVESIRKIAVASRKEEAAAREDLTQLLTSLSDEQMLIVARAFNQFLNLANIAEQYQSIDPSHDLAHGGEDVLRTFLQRSKTEVSSVDLQQGLQELSIELVFTAHPTEVSRRTLIQKHQLLTDCLGALKGAQDEEQKDEIIERIGDLVAQAWHTDEIRERRPTPVDEAKWGFSVFESSLWYAVPKFMRRLHKMVEQETEFSMPRDWMPLSFVSWMGGDRDGNPFVTAEVSKEVLYSSRWMAMDLYLRDVEKLCSELSIVNCSEELRLVVGETSEPYRDLLRKLRDDIHETRDCLTAVLKGDSNSRARDVVTHTAQLLEPLELCHRSLMETGLENVANGLLRDTLWRVYAFGAPMVKLDIRQDSERHTEVLSELTRYLGIGDYAQWTEQNKQSFLLTELNSRRPLIPADWQPSESVAEVVATCRLIAQTDPGALGIYIISMAKYASDVLAVQLLLRECGCQYPMSVAPLFETLDDLNRSESVIGELFKSDWYRGYLQGQQHVMIGYSDSAKDAGFFAAGWAQYRAQEALVNLAQKYDIKLVLFHGRGGTVGRGGAPAHSALLSQPPGSLAGGLRVTEQGEMIRFKYGLTDLAVQSMSRFSAAILEGNLLPPPKPKPSWREVMDNLSESSCAVYRGIVREDPSFVPYFRAATPEQELGKLPLGSRPTKRKPGGGVETLRAIPWIFAWSQSRMMLPAWLGTGEALEKARQEFEPVLLEMFEQWPFFRTRLSMLEMVFAKTEPWLASLYDQHLVPEDQRHWGEALRGRLANSIHQLVELVPSHRLMESDPQLKASIKIRNPYIDPLNILQVELLRRSRECGEVCGGTVLEKALMVTIAGVAAGLRNTG</sequence>
<dbReference type="RefSeq" id="WP_345416766.1">
    <property type="nucleotide sequence ID" value="NZ_AP031496.1"/>
</dbReference>
<evidence type="ECO:0000256" key="10">
    <source>
        <dbReference type="HAMAP-Rule" id="MF_00595"/>
    </source>
</evidence>
<dbReference type="NCBIfam" id="NF000584">
    <property type="entry name" value="PRK00009.1"/>
    <property type="match status" value="1"/>
</dbReference>
<comment type="function">
    <text evidence="2 10">Forms oxaloacetate, a four-carbon dicarboxylic acid source for the tricarboxylic acid cycle.</text>
</comment>
<evidence type="ECO:0000256" key="12">
    <source>
        <dbReference type="PROSITE-ProRule" id="PRU10112"/>
    </source>
</evidence>
<feature type="active site" evidence="10 11">
    <location>
        <position position="155"/>
    </location>
</feature>
<feature type="active site" evidence="10 12">
    <location>
        <position position="560"/>
    </location>
</feature>
<dbReference type="PROSITE" id="PS00781">
    <property type="entry name" value="PEPCASE_1"/>
    <property type="match status" value="1"/>
</dbReference>
<evidence type="ECO:0000256" key="6">
    <source>
        <dbReference type="ARBA" id="ARBA00022842"/>
    </source>
</evidence>
<name>A0AAV3TYL7_9ALTE</name>
<dbReference type="PANTHER" id="PTHR30523:SF6">
    <property type="entry name" value="PHOSPHOENOLPYRUVATE CARBOXYLASE"/>
    <property type="match status" value="1"/>
</dbReference>
<evidence type="ECO:0000313" key="13">
    <source>
        <dbReference type="EMBL" id="GAA4932177.1"/>
    </source>
</evidence>
<dbReference type="HAMAP" id="MF_00595">
    <property type="entry name" value="PEPcase_type1"/>
    <property type="match status" value="1"/>
</dbReference>
<dbReference type="PANTHER" id="PTHR30523">
    <property type="entry name" value="PHOSPHOENOLPYRUVATE CARBOXYLASE"/>
    <property type="match status" value="1"/>
</dbReference>
<dbReference type="InterPro" id="IPR018129">
    <property type="entry name" value="PEP_COase_Lys_AS"/>
</dbReference>
<dbReference type="GO" id="GO:0005829">
    <property type="term" value="C:cytosol"/>
    <property type="evidence" value="ECO:0007669"/>
    <property type="project" value="TreeGrafter"/>
</dbReference>
<dbReference type="PRINTS" id="PR00150">
    <property type="entry name" value="PEPCARBXLASE"/>
</dbReference>
<evidence type="ECO:0000256" key="5">
    <source>
        <dbReference type="ARBA" id="ARBA00022419"/>
    </source>
</evidence>
<dbReference type="GO" id="GO:0015977">
    <property type="term" value="P:carbon fixation"/>
    <property type="evidence" value="ECO:0007669"/>
    <property type="project" value="UniProtKB-UniRule"/>
</dbReference>
<dbReference type="Gene3D" id="1.20.1440.90">
    <property type="entry name" value="Phosphoenolpyruvate/pyruvate domain"/>
    <property type="match status" value="1"/>
</dbReference>
<dbReference type="Proteomes" id="UP001409585">
    <property type="component" value="Unassembled WGS sequence"/>
</dbReference>
<proteinExistence type="inferred from homology"/>
<evidence type="ECO:0000256" key="11">
    <source>
        <dbReference type="PROSITE-ProRule" id="PRU10111"/>
    </source>
</evidence>
<protein>
    <recommendedName>
        <fullName evidence="5 10">Phosphoenolpyruvate carboxylase</fullName>
        <shortName evidence="10">PEPC</shortName>
        <shortName evidence="10">PEPCase</shortName>
        <ecNumber evidence="4 10">4.1.1.31</ecNumber>
    </recommendedName>
</protein>
<dbReference type="GO" id="GO:0006099">
    <property type="term" value="P:tricarboxylic acid cycle"/>
    <property type="evidence" value="ECO:0007669"/>
    <property type="project" value="InterPro"/>
</dbReference>
<organism evidence="13 14">
    <name type="scientific">Halioxenophilus aromaticivorans</name>
    <dbReference type="NCBI Taxonomy" id="1306992"/>
    <lineage>
        <taxon>Bacteria</taxon>
        <taxon>Pseudomonadati</taxon>
        <taxon>Pseudomonadota</taxon>
        <taxon>Gammaproteobacteria</taxon>
        <taxon>Alteromonadales</taxon>
        <taxon>Alteromonadaceae</taxon>
        <taxon>Halioxenophilus</taxon>
    </lineage>
</organism>
<accession>A0AAV3TYL7</accession>
<dbReference type="SUPFAM" id="SSF51621">
    <property type="entry name" value="Phosphoenolpyruvate/pyruvate domain"/>
    <property type="match status" value="1"/>
</dbReference>
<evidence type="ECO:0000256" key="8">
    <source>
        <dbReference type="ARBA" id="ARBA00023300"/>
    </source>
</evidence>
<keyword evidence="8 10" id="KW-0120">Carbon dioxide fixation</keyword>
<dbReference type="InterPro" id="IPR022805">
    <property type="entry name" value="PEP_COase_bac/pln-type"/>
</dbReference>
<gene>
    <name evidence="10 13" type="primary">ppc</name>
    <name evidence="13" type="ORF">GCM10025791_05770</name>
</gene>
<keyword evidence="14" id="KW-1185">Reference proteome</keyword>
<keyword evidence="6 10" id="KW-0460">Magnesium</keyword>
<dbReference type="GO" id="GO:0008964">
    <property type="term" value="F:phosphoenolpyruvate carboxylase activity"/>
    <property type="evidence" value="ECO:0007669"/>
    <property type="project" value="UniProtKB-UniRule"/>
</dbReference>
<comment type="similarity">
    <text evidence="3 10">Belongs to the PEPCase type 1 family.</text>
</comment>
<comment type="caution">
    <text evidence="13">The sequence shown here is derived from an EMBL/GenBank/DDBJ whole genome shotgun (WGS) entry which is preliminary data.</text>
</comment>
<comment type="cofactor">
    <cofactor evidence="1 10">
        <name>Mg(2+)</name>
        <dbReference type="ChEBI" id="CHEBI:18420"/>
    </cofactor>
</comment>
<evidence type="ECO:0000256" key="9">
    <source>
        <dbReference type="ARBA" id="ARBA00048995"/>
    </source>
</evidence>
<comment type="catalytic activity">
    <reaction evidence="9 10">
        <text>oxaloacetate + phosphate = phosphoenolpyruvate + hydrogencarbonate</text>
        <dbReference type="Rhea" id="RHEA:28370"/>
        <dbReference type="ChEBI" id="CHEBI:16452"/>
        <dbReference type="ChEBI" id="CHEBI:17544"/>
        <dbReference type="ChEBI" id="CHEBI:43474"/>
        <dbReference type="ChEBI" id="CHEBI:58702"/>
        <dbReference type="EC" id="4.1.1.31"/>
    </reaction>
</comment>
<dbReference type="Pfam" id="PF00311">
    <property type="entry name" value="PEPcase"/>
    <property type="match status" value="1"/>
</dbReference>
<evidence type="ECO:0000256" key="7">
    <source>
        <dbReference type="ARBA" id="ARBA00023239"/>
    </source>
</evidence>
<evidence type="ECO:0000256" key="1">
    <source>
        <dbReference type="ARBA" id="ARBA00001946"/>
    </source>
</evidence>